<evidence type="ECO:0000313" key="5">
    <source>
        <dbReference type="EMBL" id="MBS3847094.1"/>
    </source>
</evidence>
<feature type="chain" id="PRO_5037750207" evidence="4">
    <location>
        <begin position="28"/>
        <end position="427"/>
    </location>
</feature>
<sequence length="427" mass="45211">MTANFTKTARFAVGLLAFTALSAPSWAQSVNLTLLIDNGPQTVPVFEAYVAAFEVANPEISIDIETRPGGGEGDNIVKTRLATGVMADVFTYNSGSLFQAINPQQNLLPLTNEPWQANVQDSFKSVVSSGGEVYGAPYATAMGGGILYNIPIYNELDLEVPTTWDEFMANNEKIKAAGKVAVIQTYGDTWTSQLFVLADYYNVQAAVPAFAEEYTAGTAKYATTPAAMSGFERLEAVSKAGYMNEDFGAAKYSDGIRMVANGEGAHYPMLTFAIGAIAEGNPEHLADVGFFAQPGDSSNGLTTWMPDSLYIPQSTSNEEAAKKFAAFVASPEACAIRNDTVGATGPYLISGCDLPADVPPAVSDMLPYFADGGNNAPALEFLSPIKGPALEQITVEVGSGIRSAADGAALYDQDVRKQAQQLGLEGW</sequence>
<dbReference type="EMBL" id="JAGXTP010000001">
    <property type="protein sequence ID" value="MBS3847094.1"/>
    <property type="molecule type" value="Genomic_DNA"/>
</dbReference>
<dbReference type="Proteomes" id="UP000678281">
    <property type="component" value="Unassembled WGS sequence"/>
</dbReference>
<dbReference type="AlphaFoldDB" id="A0A942E798"/>
<dbReference type="InterPro" id="IPR050490">
    <property type="entry name" value="Bact_solute-bd_prot1"/>
</dbReference>
<gene>
    <name evidence="5" type="ORF">KD146_00150</name>
</gene>
<protein>
    <submittedName>
        <fullName evidence="5">Extracellular solute-binding protein</fullName>
    </submittedName>
</protein>
<accession>A0A942E798</accession>
<evidence type="ECO:0000313" key="6">
    <source>
        <dbReference type="Proteomes" id="UP000678281"/>
    </source>
</evidence>
<feature type="signal peptide" evidence="4">
    <location>
        <begin position="1"/>
        <end position="27"/>
    </location>
</feature>
<comment type="similarity">
    <text evidence="2">Belongs to the bacterial solute-binding protein 1 family.</text>
</comment>
<dbReference type="SUPFAM" id="SSF53850">
    <property type="entry name" value="Periplasmic binding protein-like II"/>
    <property type="match status" value="1"/>
</dbReference>
<dbReference type="InterPro" id="IPR006059">
    <property type="entry name" value="SBP"/>
</dbReference>
<keyword evidence="4" id="KW-0732">Signal</keyword>
<comment type="caution">
    <text evidence="5">The sequence shown here is derived from an EMBL/GenBank/DDBJ whole genome shotgun (WGS) entry which is preliminary data.</text>
</comment>
<dbReference type="RefSeq" id="WP_212656751.1">
    <property type="nucleotide sequence ID" value="NZ_JAGXTP010000001.1"/>
</dbReference>
<organism evidence="5 6">
    <name type="scientific">Devosia litorisediminis</name>
    <dbReference type="NCBI Taxonomy" id="2829817"/>
    <lineage>
        <taxon>Bacteria</taxon>
        <taxon>Pseudomonadati</taxon>
        <taxon>Pseudomonadota</taxon>
        <taxon>Alphaproteobacteria</taxon>
        <taxon>Hyphomicrobiales</taxon>
        <taxon>Devosiaceae</taxon>
        <taxon>Devosia</taxon>
    </lineage>
</organism>
<evidence type="ECO:0000256" key="4">
    <source>
        <dbReference type="SAM" id="SignalP"/>
    </source>
</evidence>
<dbReference type="GO" id="GO:0042597">
    <property type="term" value="C:periplasmic space"/>
    <property type="evidence" value="ECO:0007669"/>
    <property type="project" value="UniProtKB-SubCell"/>
</dbReference>
<keyword evidence="6" id="KW-1185">Reference proteome</keyword>
<evidence type="ECO:0000256" key="2">
    <source>
        <dbReference type="ARBA" id="ARBA00008520"/>
    </source>
</evidence>
<dbReference type="Pfam" id="PF01547">
    <property type="entry name" value="SBP_bac_1"/>
    <property type="match status" value="1"/>
</dbReference>
<reference evidence="5" key="1">
    <citation type="submission" date="2021-04" db="EMBL/GenBank/DDBJ databases">
        <title>Devosia litorisediminis sp. nov., isolated from a sand dune.</title>
        <authorList>
            <person name="Park S."/>
            <person name="Yoon J.-H."/>
        </authorList>
    </citation>
    <scope>NUCLEOTIDE SEQUENCE</scope>
    <source>
        <strain evidence="5">BSSL-BM10</strain>
    </source>
</reference>
<dbReference type="PANTHER" id="PTHR43649">
    <property type="entry name" value="ARABINOSE-BINDING PROTEIN-RELATED"/>
    <property type="match status" value="1"/>
</dbReference>
<evidence type="ECO:0000256" key="1">
    <source>
        <dbReference type="ARBA" id="ARBA00004418"/>
    </source>
</evidence>
<dbReference type="PANTHER" id="PTHR43649:SF12">
    <property type="entry name" value="DIACETYLCHITOBIOSE BINDING PROTEIN DASA"/>
    <property type="match status" value="1"/>
</dbReference>
<proteinExistence type="inferred from homology"/>
<dbReference type="Gene3D" id="3.40.190.10">
    <property type="entry name" value="Periplasmic binding protein-like II"/>
    <property type="match status" value="2"/>
</dbReference>
<comment type="subcellular location">
    <subcellularLocation>
        <location evidence="1">Periplasm</location>
    </subcellularLocation>
</comment>
<name>A0A942E798_9HYPH</name>
<evidence type="ECO:0000256" key="3">
    <source>
        <dbReference type="ARBA" id="ARBA00022764"/>
    </source>
</evidence>
<keyword evidence="3" id="KW-0574">Periplasm</keyword>